<dbReference type="GO" id="GO:0000150">
    <property type="term" value="F:DNA strand exchange activity"/>
    <property type="evidence" value="ECO:0007669"/>
    <property type="project" value="InterPro"/>
</dbReference>
<dbReference type="SUPFAM" id="SSF53041">
    <property type="entry name" value="Resolvase-like"/>
    <property type="match status" value="1"/>
</dbReference>
<feature type="active site" description="O-(5'-phospho-DNA)-serine intermediate" evidence="4 5">
    <location>
        <position position="14"/>
    </location>
</feature>
<keyword evidence="2" id="KW-0238">DNA-binding</keyword>
<evidence type="ECO:0000313" key="7">
    <source>
        <dbReference type="EMBL" id="SUB85737.1"/>
    </source>
</evidence>
<dbReference type="RefSeq" id="WP_021669599.1">
    <property type="nucleotide sequence ID" value="NZ_UGTL01000001.1"/>
</dbReference>
<dbReference type="OrthoDB" id="9797501at2"/>
<keyword evidence="3" id="KW-0233">DNA recombination</keyword>
<sequence length="212" mass="24099">MCTKTRVCIYARVSTSSQDYERQLADLREYAEKMGYIVVKEFSEKISGAKKIAERDALTELLNFVVSSKIDKVLIYECSRLSRRAVDFLSIIEQFNTMKVSLFILQNGLETLLPNGQVNPIANLVLGILAQFNSMERSLIRSRMESGYNHFRTQGGKVGRKEGYRKTDEQMLEQYKAEVKLLKKGLSLRNVSQITNTAVNTLRKVKAIAMAV</sequence>
<dbReference type="GO" id="GO:0003677">
    <property type="term" value="F:DNA binding"/>
    <property type="evidence" value="ECO:0007669"/>
    <property type="project" value="UniProtKB-KW"/>
</dbReference>
<dbReference type="InterPro" id="IPR006118">
    <property type="entry name" value="Recombinase_CS"/>
</dbReference>
<dbReference type="InterPro" id="IPR050639">
    <property type="entry name" value="SSR_resolvase"/>
</dbReference>
<dbReference type="PANTHER" id="PTHR30461">
    <property type="entry name" value="DNA-INVERTASE FROM LAMBDOID PROPHAGE"/>
    <property type="match status" value="1"/>
</dbReference>
<dbReference type="EMBL" id="UGTL01000001">
    <property type="protein sequence ID" value="SUB85737.1"/>
    <property type="molecule type" value="Genomic_DNA"/>
</dbReference>
<dbReference type="Proteomes" id="UP000254072">
    <property type="component" value="Unassembled WGS sequence"/>
</dbReference>
<dbReference type="Pfam" id="PF00239">
    <property type="entry name" value="Resolvase"/>
    <property type="match status" value="1"/>
</dbReference>
<organism evidence="7 8">
    <name type="scientific">Prevotella disiens</name>
    <dbReference type="NCBI Taxonomy" id="28130"/>
    <lineage>
        <taxon>Bacteria</taxon>
        <taxon>Pseudomonadati</taxon>
        <taxon>Bacteroidota</taxon>
        <taxon>Bacteroidia</taxon>
        <taxon>Bacteroidales</taxon>
        <taxon>Prevotellaceae</taxon>
        <taxon>Prevotella</taxon>
    </lineage>
</organism>
<keyword evidence="1" id="KW-0229">DNA integration</keyword>
<dbReference type="PROSITE" id="PS00397">
    <property type="entry name" value="RECOMBINASES_1"/>
    <property type="match status" value="1"/>
</dbReference>
<reference evidence="7 8" key="1">
    <citation type="submission" date="2018-06" db="EMBL/GenBank/DDBJ databases">
        <authorList>
            <consortium name="Pathogen Informatics"/>
            <person name="Doyle S."/>
        </authorList>
    </citation>
    <scope>NUCLEOTIDE SEQUENCE [LARGE SCALE GENOMIC DNA]</scope>
    <source>
        <strain evidence="7 8">NCTC11157</strain>
    </source>
</reference>
<dbReference type="GO" id="GO:0015074">
    <property type="term" value="P:DNA integration"/>
    <property type="evidence" value="ECO:0007669"/>
    <property type="project" value="UniProtKB-KW"/>
</dbReference>
<evidence type="ECO:0000256" key="2">
    <source>
        <dbReference type="ARBA" id="ARBA00023125"/>
    </source>
</evidence>
<dbReference type="PANTHER" id="PTHR30461:SF19">
    <property type="entry name" value="SITE-SPECIFIC RECOMBINASE RESOLVASE FAMILY"/>
    <property type="match status" value="1"/>
</dbReference>
<dbReference type="InterPro" id="IPR006119">
    <property type="entry name" value="Resolv_N"/>
</dbReference>
<accession>A0A379DZ30</accession>
<gene>
    <name evidence="7" type="primary">tnpR</name>
    <name evidence="7" type="ORF">NCTC11157_01472</name>
</gene>
<dbReference type="PROSITE" id="PS51736">
    <property type="entry name" value="RECOMBINASES_3"/>
    <property type="match status" value="1"/>
</dbReference>
<name>A0A379DZ30_9BACT</name>
<protein>
    <submittedName>
        <fullName evidence="7">Transposon Tn1000 resolvase</fullName>
    </submittedName>
</protein>
<evidence type="ECO:0000256" key="1">
    <source>
        <dbReference type="ARBA" id="ARBA00022908"/>
    </source>
</evidence>
<dbReference type="GeneID" id="91082658"/>
<dbReference type="CDD" id="cd03768">
    <property type="entry name" value="SR_ResInv"/>
    <property type="match status" value="1"/>
</dbReference>
<feature type="domain" description="Resolvase/invertase-type recombinase catalytic" evidence="6">
    <location>
        <begin position="6"/>
        <end position="155"/>
    </location>
</feature>
<evidence type="ECO:0000259" key="6">
    <source>
        <dbReference type="PROSITE" id="PS51736"/>
    </source>
</evidence>
<dbReference type="AlphaFoldDB" id="A0A379DZ30"/>
<evidence type="ECO:0000313" key="8">
    <source>
        <dbReference type="Proteomes" id="UP000254072"/>
    </source>
</evidence>
<dbReference type="InterPro" id="IPR036162">
    <property type="entry name" value="Resolvase-like_N_sf"/>
</dbReference>
<dbReference type="SMART" id="SM00857">
    <property type="entry name" value="Resolvase"/>
    <property type="match status" value="1"/>
</dbReference>
<proteinExistence type="predicted"/>
<evidence type="ECO:0000256" key="4">
    <source>
        <dbReference type="PIRSR" id="PIRSR606118-50"/>
    </source>
</evidence>
<evidence type="ECO:0000256" key="5">
    <source>
        <dbReference type="PROSITE-ProRule" id="PRU10137"/>
    </source>
</evidence>
<dbReference type="Gene3D" id="3.40.50.1390">
    <property type="entry name" value="Resolvase, N-terminal catalytic domain"/>
    <property type="match status" value="1"/>
</dbReference>
<evidence type="ECO:0000256" key="3">
    <source>
        <dbReference type="ARBA" id="ARBA00023172"/>
    </source>
</evidence>